<evidence type="ECO:0000256" key="3">
    <source>
        <dbReference type="ARBA" id="ARBA00022679"/>
    </source>
</evidence>
<dbReference type="Gene3D" id="3.30.200.20">
    <property type="entry name" value="Phosphorylase Kinase, domain 1"/>
    <property type="match status" value="1"/>
</dbReference>
<evidence type="ECO:0000256" key="4">
    <source>
        <dbReference type="ARBA" id="ARBA00022741"/>
    </source>
</evidence>
<evidence type="ECO:0000256" key="1">
    <source>
        <dbReference type="ARBA" id="ARBA00022527"/>
    </source>
</evidence>
<feature type="domain" description="Protein kinase" evidence="8">
    <location>
        <begin position="17"/>
        <end position="276"/>
    </location>
</feature>
<feature type="domain" description="AGC-kinase C-terminal" evidence="9">
    <location>
        <begin position="280"/>
        <end position="335"/>
    </location>
</feature>
<dbReference type="RefSeq" id="XP_003058816.1">
    <property type="nucleotide sequence ID" value="XM_003058770.1"/>
</dbReference>
<dbReference type="OMA" id="CETDHEE"/>
<dbReference type="GO" id="GO:0005952">
    <property type="term" value="C:cAMP-dependent protein kinase complex"/>
    <property type="evidence" value="ECO:0007669"/>
    <property type="project" value="TreeGrafter"/>
</dbReference>
<keyword evidence="6" id="KW-0067">ATP-binding</keyword>
<organism evidence="11">
    <name type="scientific">Micromonas pusilla (strain CCMP1545)</name>
    <name type="common">Picoplanktonic green alga</name>
    <dbReference type="NCBI Taxonomy" id="564608"/>
    <lineage>
        <taxon>Eukaryota</taxon>
        <taxon>Viridiplantae</taxon>
        <taxon>Chlorophyta</taxon>
        <taxon>Mamiellophyceae</taxon>
        <taxon>Mamiellales</taxon>
        <taxon>Mamiellaceae</taxon>
        <taxon>Micromonas</taxon>
    </lineage>
</organism>
<evidence type="ECO:0000259" key="9">
    <source>
        <dbReference type="PROSITE" id="PS51285"/>
    </source>
</evidence>
<dbReference type="SUPFAM" id="SSF56112">
    <property type="entry name" value="Protein kinase-like (PK-like)"/>
    <property type="match status" value="1"/>
</dbReference>
<dbReference type="SMART" id="SM00220">
    <property type="entry name" value="S_TKc"/>
    <property type="match status" value="1"/>
</dbReference>
<keyword evidence="1" id="KW-0723">Serine/threonine-protein kinase</keyword>
<evidence type="ECO:0000256" key="7">
    <source>
        <dbReference type="SAM" id="MobiDB-lite"/>
    </source>
</evidence>
<evidence type="ECO:0000313" key="11">
    <source>
        <dbReference type="Proteomes" id="UP000001876"/>
    </source>
</evidence>
<dbReference type="STRING" id="564608.C1MT73"/>
<dbReference type="PROSITE" id="PS51285">
    <property type="entry name" value="AGC_KINASE_CTER"/>
    <property type="match status" value="1"/>
</dbReference>
<dbReference type="InterPro" id="IPR008271">
    <property type="entry name" value="Ser/Thr_kinase_AS"/>
</dbReference>
<name>C1MT73_MICPC</name>
<dbReference type="GO" id="GO:0005524">
    <property type="term" value="F:ATP binding"/>
    <property type="evidence" value="ECO:0007669"/>
    <property type="project" value="UniProtKB-KW"/>
</dbReference>
<evidence type="ECO:0000256" key="2">
    <source>
        <dbReference type="ARBA" id="ARBA00022553"/>
    </source>
</evidence>
<feature type="region of interest" description="Disordered" evidence="7">
    <location>
        <begin position="293"/>
        <end position="335"/>
    </location>
</feature>
<keyword evidence="11" id="KW-1185">Reference proteome</keyword>
<dbReference type="KEGG" id="mpp:MICPUCDRAFT_16964"/>
<dbReference type="AlphaFoldDB" id="C1MT73"/>
<proteinExistence type="predicted"/>
<dbReference type="GO" id="GO:0004691">
    <property type="term" value="F:cAMP-dependent protein kinase activity"/>
    <property type="evidence" value="ECO:0007669"/>
    <property type="project" value="TreeGrafter"/>
</dbReference>
<protein>
    <submittedName>
        <fullName evidence="10">Predicted protein</fullName>
    </submittedName>
</protein>
<dbReference type="FunFam" id="1.10.510.10:FF:000048">
    <property type="entry name" value="Protein kinase C"/>
    <property type="match status" value="1"/>
</dbReference>
<dbReference type="OrthoDB" id="497942at2759"/>
<accession>C1MT73</accession>
<evidence type="ECO:0000313" key="10">
    <source>
        <dbReference type="EMBL" id="EEH57271.1"/>
    </source>
</evidence>
<dbReference type="Pfam" id="PF00069">
    <property type="entry name" value="Pkinase"/>
    <property type="match status" value="1"/>
</dbReference>
<evidence type="ECO:0000256" key="5">
    <source>
        <dbReference type="ARBA" id="ARBA00022777"/>
    </source>
</evidence>
<gene>
    <name evidence="10" type="ORF">MICPUCDRAFT_16964</name>
</gene>
<dbReference type="GeneID" id="9684255"/>
<dbReference type="EMBL" id="GG663739">
    <property type="protein sequence ID" value="EEH57271.1"/>
    <property type="molecule type" value="Genomic_DNA"/>
</dbReference>
<dbReference type="InterPro" id="IPR000961">
    <property type="entry name" value="AGC-kinase_C"/>
</dbReference>
<reference evidence="10 11" key="1">
    <citation type="journal article" date="2009" name="Science">
        <title>Green evolution and dynamic adaptations revealed by genomes of the marine picoeukaryotes Micromonas.</title>
        <authorList>
            <person name="Worden A.Z."/>
            <person name="Lee J.H."/>
            <person name="Mock T."/>
            <person name="Rouze P."/>
            <person name="Simmons M.P."/>
            <person name="Aerts A.L."/>
            <person name="Allen A.E."/>
            <person name="Cuvelier M.L."/>
            <person name="Derelle E."/>
            <person name="Everett M.V."/>
            <person name="Foulon E."/>
            <person name="Grimwood J."/>
            <person name="Gundlach H."/>
            <person name="Henrissat B."/>
            <person name="Napoli C."/>
            <person name="McDonald S.M."/>
            <person name="Parker M.S."/>
            <person name="Rombauts S."/>
            <person name="Salamov A."/>
            <person name="Von Dassow P."/>
            <person name="Badger J.H."/>
            <person name="Coutinho P.M."/>
            <person name="Demir E."/>
            <person name="Dubchak I."/>
            <person name="Gentemann C."/>
            <person name="Eikrem W."/>
            <person name="Gready J.E."/>
            <person name="John U."/>
            <person name="Lanier W."/>
            <person name="Lindquist E.A."/>
            <person name="Lucas S."/>
            <person name="Mayer K.F."/>
            <person name="Moreau H."/>
            <person name="Not F."/>
            <person name="Otillar R."/>
            <person name="Panaud O."/>
            <person name="Pangilinan J."/>
            <person name="Paulsen I."/>
            <person name="Piegu B."/>
            <person name="Poliakov A."/>
            <person name="Robbens S."/>
            <person name="Schmutz J."/>
            <person name="Toulza E."/>
            <person name="Wyss T."/>
            <person name="Zelensky A."/>
            <person name="Zhou K."/>
            <person name="Armbrust E.V."/>
            <person name="Bhattacharya D."/>
            <person name="Goodenough U.W."/>
            <person name="Van de Peer Y."/>
            <person name="Grigoriev I.V."/>
        </authorList>
    </citation>
    <scope>NUCLEOTIDE SEQUENCE [LARGE SCALE GENOMIC DNA]</scope>
    <source>
        <strain evidence="10 11">CCMP1545</strain>
    </source>
</reference>
<dbReference type="PROSITE" id="PS00108">
    <property type="entry name" value="PROTEIN_KINASE_ST"/>
    <property type="match status" value="1"/>
</dbReference>
<dbReference type="PROSITE" id="PS50011">
    <property type="entry name" value="PROTEIN_KINASE_DOM"/>
    <property type="match status" value="1"/>
</dbReference>
<dbReference type="InterPro" id="IPR011009">
    <property type="entry name" value="Kinase-like_dom_sf"/>
</dbReference>
<dbReference type="PANTHER" id="PTHR24353:SF37">
    <property type="entry name" value="CAMP-DEPENDENT PROTEIN KINASE CATALYTIC SUBUNIT PRKX"/>
    <property type="match status" value="1"/>
</dbReference>
<keyword evidence="4" id="KW-0547">Nucleotide-binding</keyword>
<keyword evidence="2" id="KW-0597">Phosphoprotein</keyword>
<sequence>MRWLSPSGKATIRRRDLTFHKELGVGMSGCVYFARVIRTGAACCVKVMQKKKLVRLDQVDNIKREKLLMTSFDTPFVMQSLCAFQEQAHLFLVMEYMPGGDLFQLLVNGTEKGLFEPGPSRFYAAEVLLALEYLHDRLYVYRDLKPENVLIAGDGHVKLADLGFCKKLQPGERTYTTCGTSDYMAPEVMLSQGYGKSADYWAFGVFVYEVLSGAAPFTGKTDSARHKRILTADLKFKANFHLHAKDLVCKLCVVDLSRRFGMMARGASEIKEHPFFSCEPGFDWGALERREARPPLKPKMRRAEDMMAREPMSGVARPGEDDKLSREEDELFGGY</sequence>
<dbReference type="Gene3D" id="1.10.510.10">
    <property type="entry name" value="Transferase(Phosphotransferase) domain 1"/>
    <property type="match status" value="1"/>
</dbReference>
<dbReference type="Proteomes" id="UP000001876">
    <property type="component" value="Unassembled WGS sequence"/>
</dbReference>
<keyword evidence="5" id="KW-0418">Kinase</keyword>
<dbReference type="eggNOG" id="KOG0616">
    <property type="taxonomic scope" value="Eukaryota"/>
</dbReference>
<evidence type="ECO:0000259" key="8">
    <source>
        <dbReference type="PROSITE" id="PS50011"/>
    </source>
</evidence>
<dbReference type="InterPro" id="IPR000719">
    <property type="entry name" value="Prot_kinase_dom"/>
</dbReference>
<dbReference type="PANTHER" id="PTHR24353">
    <property type="entry name" value="CYCLIC NUCLEOTIDE-DEPENDENT PROTEIN KINASE"/>
    <property type="match status" value="1"/>
</dbReference>
<keyword evidence="3" id="KW-0808">Transferase</keyword>
<evidence type="ECO:0000256" key="6">
    <source>
        <dbReference type="ARBA" id="ARBA00022840"/>
    </source>
</evidence>